<keyword evidence="14" id="KW-0449">Lipoprotein</keyword>
<evidence type="ECO:0000256" key="1">
    <source>
        <dbReference type="ARBA" id="ARBA00004571"/>
    </source>
</evidence>
<keyword evidence="11" id="KW-0472">Membrane</keyword>
<keyword evidence="4" id="KW-1134">Transmembrane beta strand</keyword>
<evidence type="ECO:0000256" key="4">
    <source>
        <dbReference type="ARBA" id="ARBA00022452"/>
    </source>
</evidence>
<dbReference type="GO" id="GO:0009279">
    <property type="term" value="C:cell outer membrane"/>
    <property type="evidence" value="ECO:0007669"/>
    <property type="project" value="UniProtKB-SubCell"/>
</dbReference>
<evidence type="ECO:0000256" key="10">
    <source>
        <dbReference type="ARBA" id="ARBA00023114"/>
    </source>
</evidence>
<comment type="similarity">
    <text evidence="2">Belongs to the BexD/CtrA/VexA family.</text>
</comment>
<evidence type="ECO:0000256" key="14">
    <source>
        <dbReference type="ARBA" id="ARBA00023288"/>
    </source>
</evidence>
<proteinExistence type="inferred from homology"/>
<dbReference type="EMBL" id="VDCI01000010">
    <property type="protein sequence ID" value="TNJ35954.1"/>
    <property type="molecule type" value="Genomic_DNA"/>
</dbReference>
<evidence type="ECO:0000313" key="18">
    <source>
        <dbReference type="Proteomes" id="UP000309544"/>
    </source>
</evidence>
<keyword evidence="9" id="KW-0406">Ion transport</keyword>
<keyword evidence="12" id="KW-0564">Palmitate</keyword>
<dbReference type="Pfam" id="PF02563">
    <property type="entry name" value="Poly_export"/>
    <property type="match status" value="1"/>
</dbReference>
<dbReference type="Proteomes" id="UP000309544">
    <property type="component" value="Unassembled WGS sequence"/>
</dbReference>
<feature type="domain" description="SLBB" evidence="16">
    <location>
        <begin position="154"/>
        <end position="228"/>
    </location>
</feature>
<dbReference type="Pfam" id="PF22461">
    <property type="entry name" value="SLBB_2"/>
    <property type="match status" value="2"/>
</dbReference>
<dbReference type="InterPro" id="IPR054765">
    <property type="entry name" value="SLBB_dom"/>
</dbReference>
<evidence type="ECO:0000256" key="11">
    <source>
        <dbReference type="ARBA" id="ARBA00023136"/>
    </source>
</evidence>
<dbReference type="GO" id="GO:0046930">
    <property type="term" value="C:pore complex"/>
    <property type="evidence" value="ECO:0007669"/>
    <property type="project" value="UniProtKB-KW"/>
</dbReference>
<keyword evidence="13" id="KW-0998">Cell outer membrane</keyword>
<dbReference type="Gene3D" id="3.10.560.10">
    <property type="entry name" value="Outer membrane lipoprotein wza domain like"/>
    <property type="match status" value="2"/>
</dbReference>
<comment type="subcellular location">
    <subcellularLocation>
        <location evidence="1">Cell outer membrane</location>
        <topology evidence="1">Multi-pass membrane protein</topology>
    </subcellularLocation>
</comment>
<feature type="domain" description="Polysaccharide export protein N-terminal" evidence="15">
    <location>
        <begin position="67"/>
        <end position="147"/>
    </location>
</feature>
<sequence length="363" mass="38875">MALLCTGCASFVPSSGPSASRVHDAKDSRRLEEIKILDLDNVLVARLAAFNKSLEFSGLFGEPPRATAPVAPGDILEVTLWEMTPALFGGAPSGMVFPQQVVSDAGTISIPYAGPITVAGATPEVIERVILDRLAGKANQPQVLVRVVKNNTANVTVVGEVASSMLLPLTAKREQLLDALAAAGGTTQPIDKMTVQLTRGDRVGSMALDDIIRDPSQNIYLHPNDVVTLLYQPLSLTALGAIGKNAEINFEAQGITLSQAMGRIGGLQDTKANPKGVFIFRFEDPLLFTETANADDAAQSEKIPVIYRVDFNDPASFFLSQHFAMQDHDLLYVSNAPSADFQKFLNMVVSVVYPVVNIINTVP</sequence>
<dbReference type="InterPro" id="IPR003715">
    <property type="entry name" value="Poly_export_N"/>
</dbReference>
<keyword evidence="10" id="KW-0626">Porin</keyword>
<evidence type="ECO:0000256" key="2">
    <source>
        <dbReference type="ARBA" id="ARBA00009450"/>
    </source>
</evidence>
<evidence type="ECO:0000256" key="6">
    <source>
        <dbReference type="ARBA" id="ARBA00022692"/>
    </source>
</evidence>
<keyword evidence="5" id="KW-0762">Sugar transport</keyword>
<evidence type="ECO:0000256" key="13">
    <source>
        <dbReference type="ARBA" id="ARBA00023237"/>
    </source>
</evidence>
<evidence type="ECO:0000259" key="15">
    <source>
        <dbReference type="Pfam" id="PF02563"/>
    </source>
</evidence>
<dbReference type="GO" id="GO:0015159">
    <property type="term" value="F:polysaccharide transmembrane transporter activity"/>
    <property type="evidence" value="ECO:0007669"/>
    <property type="project" value="InterPro"/>
</dbReference>
<evidence type="ECO:0000256" key="7">
    <source>
        <dbReference type="ARBA" id="ARBA00022729"/>
    </source>
</evidence>
<keyword evidence="6" id="KW-0812">Transmembrane</keyword>
<dbReference type="AlphaFoldDB" id="A0A5C4RY10"/>
<accession>A0A5C4RY10</accession>
<dbReference type="RefSeq" id="WP_139626892.1">
    <property type="nucleotide sequence ID" value="NZ_VDCI01000010.1"/>
</dbReference>
<evidence type="ECO:0000256" key="9">
    <source>
        <dbReference type="ARBA" id="ARBA00023065"/>
    </source>
</evidence>
<gene>
    <name evidence="17" type="ORF">FGF68_09795</name>
</gene>
<dbReference type="PANTHER" id="PTHR33619">
    <property type="entry name" value="POLYSACCHARIDE EXPORT PROTEIN GFCE-RELATED"/>
    <property type="match status" value="1"/>
</dbReference>
<keyword evidence="7" id="KW-0732">Signal</keyword>
<protein>
    <submittedName>
        <fullName evidence="17">Polysaccharide export protein</fullName>
    </submittedName>
</protein>
<evidence type="ECO:0000256" key="8">
    <source>
        <dbReference type="ARBA" id="ARBA00023047"/>
    </source>
</evidence>
<comment type="caution">
    <text evidence="17">The sequence shown here is derived from an EMBL/GenBank/DDBJ whole genome shotgun (WGS) entry which is preliminary data.</text>
</comment>
<dbReference type="GO" id="GO:0006811">
    <property type="term" value="P:monoatomic ion transport"/>
    <property type="evidence" value="ECO:0007669"/>
    <property type="project" value="UniProtKB-KW"/>
</dbReference>
<keyword evidence="18" id="KW-1185">Reference proteome</keyword>
<dbReference type="Gene3D" id="3.30.1950.10">
    <property type="entry name" value="wza like domain"/>
    <property type="match status" value="1"/>
</dbReference>
<evidence type="ECO:0000313" key="17">
    <source>
        <dbReference type="EMBL" id="TNJ35954.1"/>
    </source>
</evidence>
<evidence type="ECO:0000256" key="5">
    <source>
        <dbReference type="ARBA" id="ARBA00022597"/>
    </source>
</evidence>
<name>A0A5C4RY10_PROVB</name>
<dbReference type="GO" id="GO:0015288">
    <property type="term" value="F:porin activity"/>
    <property type="evidence" value="ECO:0007669"/>
    <property type="project" value="UniProtKB-KW"/>
</dbReference>
<keyword evidence="8" id="KW-0625">Polysaccharide transport</keyword>
<keyword evidence="3" id="KW-0813">Transport</keyword>
<organism evidence="17 18">
    <name type="scientific">Prosthecochloris vibrioformis</name>
    <name type="common">Chlorobium vibrioforme</name>
    <dbReference type="NCBI Taxonomy" id="1098"/>
    <lineage>
        <taxon>Bacteria</taxon>
        <taxon>Pseudomonadati</taxon>
        <taxon>Chlorobiota</taxon>
        <taxon>Chlorobiia</taxon>
        <taxon>Chlorobiales</taxon>
        <taxon>Chlorobiaceae</taxon>
        <taxon>Prosthecochloris</taxon>
    </lineage>
</organism>
<reference evidence="17 18" key="1">
    <citation type="submission" date="2019-05" db="EMBL/GenBank/DDBJ databases">
        <title>Draft Whole-Genome sequence of the green sulfur bacterium Prosthecochloris vibrioformis DSM 260.</title>
        <authorList>
            <person name="Meyer T.E."/>
            <person name="Kyndt J.A."/>
        </authorList>
    </citation>
    <scope>NUCLEOTIDE SEQUENCE [LARGE SCALE GENOMIC DNA]</scope>
    <source>
        <strain evidence="17 18">DSM 260</strain>
    </source>
</reference>
<dbReference type="PANTHER" id="PTHR33619:SF3">
    <property type="entry name" value="POLYSACCHARIDE EXPORT PROTEIN GFCE-RELATED"/>
    <property type="match status" value="1"/>
</dbReference>
<dbReference type="InterPro" id="IPR049712">
    <property type="entry name" value="Poly_export"/>
</dbReference>
<feature type="domain" description="SLBB" evidence="16">
    <location>
        <begin position="239"/>
        <end position="333"/>
    </location>
</feature>
<evidence type="ECO:0000259" key="16">
    <source>
        <dbReference type="Pfam" id="PF22461"/>
    </source>
</evidence>
<evidence type="ECO:0000256" key="3">
    <source>
        <dbReference type="ARBA" id="ARBA00022448"/>
    </source>
</evidence>
<evidence type="ECO:0000256" key="12">
    <source>
        <dbReference type="ARBA" id="ARBA00023139"/>
    </source>
</evidence>